<organism evidence="2">
    <name type="scientific">marine metagenome</name>
    <dbReference type="NCBI Taxonomy" id="408172"/>
    <lineage>
        <taxon>unclassified sequences</taxon>
        <taxon>metagenomes</taxon>
        <taxon>ecological metagenomes</taxon>
    </lineage>
</organism>
<sequence length="339" mass="39941">MFFKKVACFTDIHFGLKGNSRVHNDDCETFIHWFIEQAKAHNCETCIFLGDWHHHRSATNVSTMNYTVSNIERLGQTFKNVYVIMGNHDLFYRDKREINSMEYIRNIPNIHIVNEWIVKDDVAIIPWIVGNEWTIIEKMTQKYVFGHFELPFFKMNAMVDMPDIGGIKAEHFAGCGEVFTGHFHKRQTNKNVTYMGNAFPHNYADAWDDERGMMIIEYGNEPKYINWPDMPRYRTIKISELLADPEKVLKPKMYVRVSLDIKISYEEANFIRETFIDKYKLRELQLIPEQIDRAQQPLVQVQKFDSVDQIVLKQLEGVDSETYDKSILMAIYNNLDVNN</sequence>
<dbReference type="InterPro" id="IPR004843">
    <property type="entry name" value="Calcineurin-like_PHP"/>
</dbReference>
<proteinExistence type="predicted"/>
<reference evidence="2" key="1">
    <citation type="submission" date="2018-05" db="EMBL/GenBank/DDBJ databases">
        <authorList>
            <person name="Lanie J.A."/>
            <person name="Ng W.-L."/>
            <person name="Kazmierczak K.M."/>
            <person name="Andrzejewski T.M."/>
            <person name="Davidsen T.M."/>
            <person name="Wayne K.J."/>
            <person name="Tettelin H."/>
            <person name="Glass J.I."/>
            <person name="Rusch D."/>
            <person name="Podicherti R."/>
            <person name="Tsui H.-C.T."/>
            <person name="Winkler M.E."/>
        </authorList>
    </citation>
    <scope>NUCLEOTIDE SEQUENCE</scope>
</reference>
<dbReference type="InterPro" id="IPR029052">
    <property type="entry name" value="Metallo-depent_PP-like"/>
</dbReference>
<evidence type="ECO:0000259" key="1">
    <source>
        <dbReference type="Pfam" id="PF00149"/>
    </source>
</evidence>
<dbReference type="Gene3D" id="3.60.21.10">
    <property type="match status" value="1"/>
</dbReference>
<accession>A0A382G4M4</accession>
<dbReference type="GO" id="GO:0016787">
    <property type="term" value="F:hydrolase activity"/>
    <property type="evidence" value="ECO:0007669"/>
    <property type="project" value="InterPro"/>
</dbReference>
<name>A0A382G4M4_9ZZZZ</name>
<dbReference type="PANTHER" id="PTHR30337">
    <property type="entry name" value="COMPONENT OF ATP-DEPENDENT DSDNA EXONUCLEASE"/>
    <property type="match status" value="1"/>
</dbReference>
<dbReference type="InterPro" id="IPR050535">
    <property type="entry name" value="DNA_Repair-Maintenance_Comp"/>
</dbReference>
<gene>
    <name evidence="2" type="ORF">METZ01_LOCUS222569</name>
</gene>
<dbReference type="Pfam" id="PF00149">
    <property type="entry name" value="Metallophos"/>
    <property type="match status" value="1"/>
</dbReference>
<dbReference type="EMBL" id="UINC01053330">
    <property type="protein sequence ID" value="SVB69715.1"/>
    <property type="molecule type" value="Genomic_DNA"/>
</dbReference>
<feature type="domain" description="Calcineurin-like phosphoesterase" evidence="1">
    <location>
        <begin position="5"/>
        <end position="149"/>
    </location>
</feature>
<protein>
    <recommendedName>
        <fullName evidence="1">Calcineurin-like phosphoesterase domain-containing protein</fullName>
    </recommendedName>
</protein>
<evidence type="ECO:0000313" key="2">
    <source>
        <dbReference type="EMBL" id="SVB69715.1"/>
    </source>
</evidence>
<dbReference type="SUPFAM" id="SSF56300">
    <property type="entry name" value="Metallo-dependent phosphatases"/>
    <property type="match status" value="1"/>
</dbReference>
<dbReference type="AlphaFoldDB" id="A0A382G4M4"/>